<dbReference type="RefSeq" id="WP_103130022.1">
    <property type="nucleotide sequence ID" value="NZ_BFAG01000010.1"/>
</dbReference>
<dbReference type="OrthoDB" id="66209at2"/>
<dbReference type="AlphaFoldDB" id="A0A2I9D7C6"/>
<dbReference type="SUPFAM" id="SSF88723">
    <property type="entry name" value="PIN domain-like"/>
    <property type="match status" value="1"/>
</dbReference>
<sequence length="145" mass="16042">MRILLDTNIVLRMANRGAAGSQNITSAIRQRYARGDEFFVVPQCIYEMWSVMTRPAEASNGLDFSPEEAALEVERLLTLIPLLPDPPHLFSRWLNLVSTHAVSGRPSHDARIAAAVQAHGLDALLTLNAPHFQRFGLTVLTPTDL</sequence>
<dbReference type="EMBL" id="BFAG01000010">
    <property type="protein sequence ID" value="GBF06656.1"/>
    <property type="molecule type" value="Genomic_DNA"/>
</dbReference>
<protein>
    <submittedName>
        <fullName evidence="2">PIN domain-containing protein</fullName>
    </submittedName>
</protein>
<dbReference type="InterPro" id="IPR002716">
    <property type="entry name" value="PIN_dom"/>
</dbReference>
<dbReference type="InterPro" id="IPR029060">
    <property type="entry name" value="PIN-like_dom_sf"/>
</dbReference>
<evidence type="ECO:0000313" key="2">
    <source>
        <dbReference type="EMBL" id="GBF06656.1"/>
    </source>
</evidence>
<dbReference type="Pfam" id="PF01850">
    <property type="entry name" value="PIN"/>
    <property type="match status" value="1"/>
</dbReference>
<dbReference type="Gene3D" id="3.40.50.1010">
    <property type="entry name" value="5'-nuclease"/>
    <property type="match status" value="1"/>
</dbReference>
<gene>
    <name evidence="2" type="ORF">DAERI_100019</name>
</gene>
<organism evidence="2 3">
    <name type="scientific">Deinococcus aerius</name>
    <dbReference type="NCBI Taxonomy" id="200253"/>
    <lineage>
        <taxon>Bacteria</taxon>
        <taxon>Thermotogati</taxon>
        <taxon>Deinococcota</taxon>
        <taxon>Deinococci</taxon>
        <taxon>Deinococcales</taxon>
        <taxon>Deinococcaceae</taxon>
        <taxon>Deinococcus</taxon>
    </lineage>
</organism>
<comment type="caution">
    <text evidence="2">The sequence shown here is derived from an EMBL/GenBank/DDBJ whole genome shotgun (WGS) entry which is preliminary data.</text>
</comment>
<accession>A0A2I9D7C6</accession>
<keyword evidence="3" id="KW-1185">Reference proteome</keyword>
<proteinExistence type="predicted"/>
<dbReference type="Proteomes" id="UP000236569">
    <property type="component" value="Unassembled WGS sequence"/>
</dbReference>
<evidence type="ECO:0000259" key="1">
    <source>
        <dbReference type="Pfam" id="PF01850"/>
    </source>
</evidence>
<feature type="domain" description="PIN" evidence="1">
    <location>
        <begin position="3"/>
        <end position="128"/>
    </location>
</feature>
<dbReference type="CDD" id="cd09854">
    <property type="entry name" value="PIN_VapC-like"/>
    <property type="match status" value="1"/>
</dbReference>
<reference evidence="3" key="1">
    <citation type="submission" date="2018-01" db="EMBL/GenBank/DDBJ databases">
        <title>Draft Genome Sequence of the Radioresistant Bacterium Deinococcus aerius TR0125, Isolated from the Higher Atmosphere above Japan.</title>
        <authorList>
            <person name="Satoh K."/>
            <person name="Arai H."/>
            <person name="Sanzen T."/>
            <person name="Kawaguchi Y."/>
            <person name="Hayashi H."/>
            <person name="Yokobori S."/>
            <person name="Yamagishi A."/>
            <person name="Oono Y."/>
            <person name="Narumi I."/>
        </authorList>
    </citation>
    <scope>NUCLEOTIDE SEQUENCE [LARGE SCALE GENOMIC DNA]</scope>
    <source>
        <strain evidence="3">TR0125</strain>
    </source>
</reference>
<name>A0A2I9D7C6_9DEIO</name>
<evidence type="ECO:0000313" key="3">
    <source>
        <dbReference type="Proteomes" id="UP000236569"/>
    </source>
</evidence>